<sequence>MFAALWPDIDPHRAANRLRSAMSRLRTVLAEQVPGLSPDMVRGDRDGSCRLDTRIVQSDVHQFVTLTQSMATLPSVEVKARYEQALALYRDDLLTQPLYEWVHEREDDGCSLHEHWRETYFRITNELADQYRREGAFAAAVPLYKRLLEREPTLEDVVRDLYRCYRQLGDLNALVREDRRLRQALREAYRDPDDPTDDPACYEPEPETIALFEQIRAELEAKRSERVSANGHRRASRG</sequence>
<dbReference type="EMBL" id="CAGS01000518">
    <property type="protein sequence ID" value="CCF85767.1"/>
    <property type="molecule type" value="Genomic_DNA"/>
</dbReference>
<organism evidence="2 3">
    <name type="scientific">Nitrolancea hollandica Lb</name>
    <dbReference type="NCBI Taxonomy" id="1129897"/>
    <lineage>
        <taxon>Bacteria</taxon>
        <taxon>Pseudomonadati</taxon>
        <taxon>Thermomicrobiota</taxon>
        <taxon>Thermomicrobia</taxon>
        <taxon>Sphaerobacterales</taxon>
        <taxon>Sphaerobacterineae</taxon>
        <taxon>Sphaerobacteraceae</taxon>
        <taxon>Nitrolancea</taxon>
    </lineage>
</organism>
<evidence type="ECO:0000313" key="3">
    <source>
        <dbReference type="Proteomes" id="UP000004221"/>
    </source>
</evidence>
<dbReference type="Proteomes" id="UP000004221">
    <property type="component" value="Unassembled WGS sequence"/>
</dbReference>
<dbReference type="Gene3D" id="1.25.40.10">
    <property type="entry name" value="Tetratricopeptide repeat domain"/>
    <property type="match status" value="1"/>
</dbReference>
<feature type="domain" description="Bacterial transcriptional activator" evidence="1">
    <location>
        <begin position="58"/>
        <end position="216"/>
    </location>
</feature>
<accession>I4EM54</accession>
<dbReference type="Pfam" id="PF03704">
    <property type="entry name" value="BTAD"/>
    <property type="match status" value="1"/>
</dbReference>
<dbReference type="AlphaFoldDB" id="I4EM54"/>
<reference evidence="2 3" key="1">
    <citation type="journal article" date="2012" name="ISME J.">
        <title>Nitrification expanded: discovery, physiology and genomics of a nitrite-oxidizing bacterium from the phylum Chloroflexi.</title>
        <authorList>
            <person name="Sorokin D.Y."/>
            <person name="Lucker S."/>
            <person name="Vejmelkova D."/>
            <person name="Kostrikina N.A."/>
            <person name="Kleerebezem R."/>
            <person name="Rijpstra W.I."/>
            <person name="Damste J.S."/>
            <person name="Le Paslier D."/>
            <person name="Muyzer G."/>
            <person name="Wagner M."/>
            <person name="van Loosdrecht M.C."/>
            <person name="Daims H."/>
        </authorList>
    </citation>
    <scope>NUCLEOTIDE SEQUENCE [LARGE SCALE GENOMIC DNA]</scope>
    <source>
        <strain evidence="3">none</strain>
    </source>
</reference>
<comment type="caution">
    <text evidence="2">The sequence shown here is derived from an EMBL/GenBank/DDBJ whole genome shotgun (WGS) entry which is preliminary data.</text>
</comment>
<proteinExistence type="predicted"/>
<dbReference type="InterPro" id="IPR011990">
    <property type="entry name" value="TPR-like_helical_dom_sf"/>
</dbReference>
<dbReference type="InterPro" id="IPR005158">
    <property type="entry name" value="BTAD"/>
</dbReference>
<protein>
    <recommendedName>
        <fullName evidence="1">Bacterial transcriptional activator domain-containing protein</fullName>
    </recommendedName>
</protein>
<evidence type="ECO:0000259" key="1">
    <source>
        <dbReference type="SMART" id="SM01043"/>
    </source>
</evidence>
<name>I4EM54_9BACT</name>
<gene>
    <name evidence="2" type="ORF">NITHO_5650001</name>
</gene>
<dbReference type="SMART" id="SM01043">
    <property type="entry name" value="BTAD"/>
    <property type="match status" value="1"/>
</dbReference>
<dbReference type="OrthoDB" id="134937at2"/>
<keyword evidence="3" id="KW-1185">Reference proteome</keyword>
<dbReference type="InterPro" id="IPR051677">
    <property type="entry name" value="AfsR-DnrI-RedD_regulator"/>
</dbReference>
<dbReference type="SUPFAM" id="SSF48452">
    <property type="entry name" value="TPR-like"/>
    <property type="match status" value="1"/>
</dbReference>
<dbReference type="PANTHER" id="PTHR35807">
    <property type="entry name" value="TRANSCRIPTIONAL REGULATOR REDD-RELATED"/>
    <property type="match status" value="1"/>
</dbReference>
<evidence type="ECO:0000313" key="2">
    <source>
        <dbReference type="EMBL" id="CCF85767.1"/>
    </source>
</evidence>